<dbReference type="Gramene" id="Pp3c2_27210V3.2">
    <property type="protein sequence ID" value="Pp3c2_27210V3.2"/>
    <property type="gene ID" value="Pp3c2_27210"/>
</dbReference>
<name>A0A2K1L360_PHYPA</name>
<evidence type="ECO:0000256" key="1">
    <source>
        <dbReference type="SAM" id="MobiDB-lite"/>
    </source>
</evidence>
<proteinExistence type="predicted"/>
<reference evidence="2 4" key="1">
    <citation type="journal article" date="2008" name="Science">
        <title>The Physcomitrella genome reveals evolutionary insights into the conquest of land by plants.</title>
        <authorList>
            <person name="Rensing S."/>
            <person name="Lang D."/>
            <person name="Zimmer A."/>
            <person name="Terry A."/>
            <person name="Salamov A."/>
            <person name="Shapiro H."/>
            <person name="Nishiyama T."/>
            <person name="Perroud P.-F."/>
            <person name="Lindquist E."/>
            <person name="Kamisugi Y."/>
            <person name="Tanahashi T."/>
            <person name="Sakakibara K."/>
            <person name="Fujita T."/>
            <person name="Oishi K."/>
            <person name="Shin-I T."/>
            <person name="Kuroki Y."/>
            <person name="Toyoda A."/>
            <person name="Suzuki Y."/>
            <person name="Hashimoto A."/>
            <person name="Yamaguchi K."/>
            <person name="Sugano A."/>
            <person name="Kohara Y."/>
            <person name="Fujiyama A."/>
            <person name="Anterola A."/>
            <person name="Aoki S."/>
            <person name="Ashton N."/>
            <person name="Barbazuk W.B."/>
            <person name="Barker E."/>
            <person name="Bennetzen J."/>
            <person name="Bezanilla M."/>
            <person name="Blankenship R."/>
            <person name="Cho S.H."/>
            <person name="Dutcher S."/>
            <person name="Estelle M."/>
            <person name="Fawcett J.A."/>
            <person name="Gundlach H."/>
            <person name="Hanada K."/>
            <person name="Heyl A."/>
            <person name="Hicks K.A."/>
            <person name="Hugh J."/>
            <person name="Lohr M."/>
            <person name="Mayer K."/>
            <person name="Melkozernov A."/>
            <person name="Murata T."/>
            <person name="Nelson D."/>
            <person name="Pils B."/>
            <person name="Prigge M."/>
            <person name="Reiss B."/>
            <person name="Renner T."/>
            <person name="Rombauts S."/>
            <person name="Rushton P."/>
            <person name="Sanderfoot A."/>
            <person name="Schween G."/>
            <person name="Shiu S.-H."/>
            <person name="Stueber K."/>
            <person name="Theodoulou F.L."/>
            <person name="Tu H."/>
            <person name="Van de Peer Y."/>
            <person name="Verrier P.J."/>
            <person name="Waters E."/>
            <person name="Wood A."/>
            <person name="Yang L."/>
            <person name="Cove D."/>
            <person name="Cuming A."/>
            <person name="Hasebe M."/>
            <person name="Lucas S."/>
            <person name="Mishler D.B."/>
            <person name="Reski R."/>
            <person name="Grigoriev I."/>
            <person name="Quatrano R.S."/>
            <person name="Boore J.L."/>
        </authorList>
    </citation>
    <scope>NUCLEOTIDE SEQUENCE [LARGE SCALE GENOMIC DNA]</scope>
    <source>
        <strain evidence="3 4">cv. Gransden 2004</strain>
    </source>
</reference>
<feature type="compositionally biased region" description="Basic residues" evidence="1">
    <location>
        <begin position="245"/>
        <end position="254"/>
    </location>
</feature>
<dbReference type="PaxDb" id="3218-PP1S22_337V6.1"/>
<dbReference type="Gramene" id="Pp3c2_27210V3.3">
    <property type="protein sequence ID" value="Pp3c2_27210V3.3"/>
    <property type="gene ID" value="Pp3c2_27210"/>
</dbReference>
<dbReference type="EnsemblPlants" id="Pp3c2_27210V3.2">
    <property type="protein sequence ID" value="Pp3c2_27210V3.2"/>
    <property type="gene ID" value="Pp3c2_27210"/>
</dbReference>
<dbReference type="EnsemblPlants" id="Pp3c2_27210V3.3">
    <property type="protein sequence ID" value="Pp3c2_27210V3.3"/>
    <property type="gene ID" value="Pp3c2_27210"/>
</dbReference>
<dbReference type="RefSeq" id="XP_024359070.1">
    <property type="nucleotide sequence ID" value="XM_024503302.2"/>
</dbReference>
<feature type="compositionally biased region" description="Low complexity" evidence="1">
    <location>
        <begin position="300"/>
        <end position="309"/>
    </location>
</feature>
<dbReference type="EMBL" id="ABEU02000002">
    <property type="protein sequence ID" value="PNR60464.1"/>
    <property type="molecule type" value="Genomic_DNA"/>
</dbReference>
<keyword evidence="4" id="KW-1185">Reference proteome</keyword>
<dbReference type="Gramene" id="Pp3c2_27210V3.1">
    <property type="protein sequence ID" value="Pp3c2_27210V3.1"/>
    <property type="gene ID" value="Pp3c2_27210"/>
</dbReference>
<dbReference type="AlphaFoldDB" id="A0A2K1L360"/>
<evidence type="ECO:0000313" key="4">
    <source>
        <dbReference type="Proteomes" id="UP000006727"/>
    </source>
</evidence>
<organism evidence="2">
    <name type="scientific">Physcomitrium patens</name>
    <name type="common">Spreading-leaved earth moss</name>
    <name type="synonym">Physcomitrella patens</name>
    <dbReference type="NCBI Taxonomy" id="3218"/>
    <lineage>
        <taxon>Eukaryota</taxon>
        <taxon>Viridiplantae</taxon>
        <taxon>Streptophyta</taxon>
        <taxon>Embryophyta</taxon>
        <taxon>Bryophyta</taxon>
        <taxon>Bryophytina</taxon>
        <taxon>Bryopsida</taxon>
        <taxon>Funariidae</taxon>
        <taxon>Funariales</taxon>
        <taxon>Funariaceae</taxon>
        <taxon>Physcomitrium</taxon>
    </lineage>
</organism>
<dbReference type="OrthoDB" id="1914854at2759"/>
<dbReference type="GeneID" id="112274115"/>
<reference evidence="3" key="3">
    <citation type="submission" date="2020-12" db="UniProtKB">
        <authorList>
            <consortium name="EnsemblPlants"/>
        </authorList>
    </citation>
    <scope>IDENTIFICATION</scope>
</reference>
<dbReference type="Proteomes" id="UP000006727">
    <property type="component" value="Chromosome 2"/>
</dbReference>
<dbReference type="EnsemblPlants" id="Pp3c2_27210V3.1">
    <property type="protein sequence ID" value="Pp3c2_27210V3.1"/>
    <property type="gene ID" value="Pp3c2_27210"/>
</dbReference>
<feature type="compositionally biased region" description="Low complexity" evidence="1">
    <location>
        <begin position="48"/>
        <end position="63"/>
    </location>
</feature>
<feature type="compositionally biased region" description="Basic residues" evidence="1">
    <location>
        <begin position="316"/>
        <end position="330"/>
    </location>
</feature>
<reference evidence="2 4" key="2">
    <citation type="journal article" date="2018" name="Plant J.">
        <title>The Physcomitrella patens chromosome-scale assembly reveals moss genome structure and evolution.</title>
        <authorList>
            <person name="Lang D."/>
            <person name="Ullrich K.K."/>
            <person name="Murat F."/>
            <person name="Fuchs J."/>
            <person name="Jenkins J."/>
            <person name="Haas F.B."/>
            <person name="Piednoel M."/>
            <person name="Gundlach H."/>
            <person name="Van Bel M."/>
            <person name="Meyberg R."/>
            <person name="Vives C."/>
            <person name="Morata J."/>
            <person name="Symeonidi A."/>
            <person name="Hiss M."/>
            <person name="Muchero W."/>
            <person name="Kamisugi Y."/>
            <person name="Saleh O."/>
            <person name="Blanc G."/>
            <person name="Decker E.L."/>
            <person name="van Gessel N."/>
            <person name="Grimwood J."/>
            <person name="Hayes R.D."/>
            <person name="Graham S.W."/>
            <person name="Gunter L.E."/>
            <person name="McDaniel S.F."/>
            <person name="Hoernstein S.N.W."/>
            <person name="Larsson A."/>
            <person name="Li F.W."/>
            <person name="Perroud P.F."/>
            <person name="Phillips J."/>
            <person name="Ranjan P."/>
            <person name="Rokshar D.S."/>
            <person name="Rothfels C.J."/>
            <person name="Schneider L."/>
            <person name="Shu S."/>
            <person name="Stevenson D.W."/>
            <person name="Thummler F."/>
            <person name="Tillich M."/>
            <person name="Villarreal Aguilar J.C."/>
            <person name="Widiez T."/>
            <person name="Wong G.K."/>
            <person name="Wymore A."/>
            <person name="Zhang Y."/>
            <person name="Zimmer A.D."/>
            <person name="Quatrano R.S."/>
            <person name="Mayer K.F.X."/>
            <person name="Goodstein D."/>
            <person name="Casacuberta J.M."/>
            <person name="Vandepoele K."/>
            <person name="Reski R."/>
            <person name="Cuming A.C."/>
            <person name="Tuskan G.A."/>
            <person name="Maumus F."/>
            <person name="Salse J."/>
            <person name="Schmutz J."/>
            <person name="Rensing S.A."/>
        </authorList>
    </citation>
    <scope>NUCLEOTIDE SEQUENCE [LARGE SCALE GENOMIC DNA]</scope>
    <source>
        <strain evidence="3 4">cv. Gransden 2004</strain>
    </source>
</reference>
<dbReference type="KEGG" id="ppp:112274115"/>
<feature type="region of interest" description="Disordered" evidence="1">
    <location>
        <begin position="241"/>
        <end position="330"/>
    </location>
</feature>
<evidence type="ECO:0000313" key="2">
    <source>
        <dbReference type="EMBL" id="PNR60464.1"/>
    </source>
</evidence>
<gene>
    <name evidence="3" type="primary">LOC112274115</name>
    <name evidence="2" type="ORF">PHYPA_003257</name>
</gene>
<dbReference type="RefSeq" id="XP_024359062.1">
    <property type="nucleotide sequence ID" value="XM_024503294.2"/>
</dbReference>
<protein>
    <submittedName>
        <fullName evidence="2 3">Uncharacterized protein</fullName>
    </submittedName>
</protein>
<feature type="compositionally biased region" description="Low complexity" evidence="1">
    <location>
        <begin position="25"/>
        <end position="38"/>
    </location>
</feature>
<accession>A0A2K1L360</accession>
<sequence length="330" mass="36727">METAGERAAIGAETARMEGRGAAGQGMEAAKAAATGRVGRPRHRRVRLPGQSRSRSVSSSLSSSDEESMRRRHGAEGVRTVVSNEGEAFCPNPNARNLPKEYETRVQVIQRYPEMRTVEKTDYVKEIVNEERTIIVPKTRVVMDEVQHVDRLPIIRDVPKSRIEIVYRVVPEEREVTDMVPLVEYVDTPRIERVPRVIVEDIEERIRVPVIREVPVTRMVEVPTGNYCEAPAGEFVNPSDLNLMGHHHHHHGHKTGGLLNRTSSSSSSSSSDNEHGLHTHNTTVDSMDTGLPGHHHHNSLDGTTTGTDLDTTHTAAPKRRSGLLGRIIHH</sequence>
<feature type="region of interest" description="Disordered" evidence="1">
    <location>
        <begin position="1"/>
        <end position="78"/>
    </location>
</feature>
<evidence type="ECO:0000313" key="3">
    <source>
        <dbReference type="EnsemblPlants" id="Pp3c2_27210V3.1"/>
    </source>
</evidence>